<dbReference type="GeneID" id="172020"/>
<feature type="region of interest" description="Disordered" evidence="1">
    <location>
        <begin position="12"/>
        <end position="41"/>
    </location>
</feature>
<reference evidence="2 3" key="1">
    <citation type="journal article" date="1998" name="Science">
        <title>Genome sequence of the nematode C. elegans: a platform for investigating biology.</title>
        <authorList>
            <consortium name="The C. elegans sequencing consortium"/>
            <person name="Sulson J.E."/>
            <person name="Waterston R."/>
        </authorList>
    </citation>
    <scope>NUCLEOTIDE SEQUENCE [LARGE SCALE GENOMIC DNA]</scope>
    <source>
        <strain evidence="2 3">Bristol N2</strain>
    </source>
</reference>
<dbReference type="AlphaFoldDB" id="H2KYW0"/>
<evidence type="ECO:0000313" key="3">
    <source>
        <dbReference type="Proteomes" id="UP000001940"/>
    </source>
</evidence>
<evidence type="ECO:0000256" key="1">
    <source>
        <dbReference type="SAM" id="MobiDB-lite"/>
    </source>
</evidence>
<evidence type="ECO:0007829" key="5">
    <source>
        <dbReference type="PeptideAtlas" id="H2KYW0"/>
    </source>
</evidence>
<dbReference type="OMA" id="NEYNWYS"/>
<feature type="compositionally biased region" description="Low complexity" evidence="1">
    <location>
        <begin position="12"/>
        <end position="21"/>
    </location>
</feature>
<dbReference type="InParanoid" id="H2KYW0"/>
<feature type="compositionally biased region" description="Low complexity" evidence="1">
    <location>
        <begin position="141"/>
        <end position="154"/>
    </location>
</feature>
<feature type="compositionally biased region" description="Basic and acidic residues" evidence="1">
    <location>
        <begin position="177"/>
        <end position="192"/>
    </location>
</feature>
<proteinExistence type="evidence at protein level"/>
<sequence length="302" mass="34617">MYHHGFHYYSTNNSHSYSRTRNPPKSWNLGPHELGSSTDPENRAMQESIINSVSEQTLQSWIDFREEINKKNLLLRNKLKIPSEKIDDKYHTFPEKKQSDYADAEIYAGSDASQPSRNEYDRSKYVLNRKVRCAPTEIITDSSQSPGASPSSDQIFIDDSQPSTTKRRWVISEPDDNSDKHVSSSENHQQREKIISPTENFFQKTLQKSTSSNSSPTLKLFVTVPSSSNQECILHKYGHCIAPQICPFAHDGVVRKLEKKTVTAPFWQRKLPNISLCPGYPTLKCWDHKCGKRHILYPSDNI</sequence>
<dbReference type="PaxDb" id="6239-C18E3.9b"/>
<name>H2KYW0_CAEEL</name>
<accession>H2KYW0</accession>
<protein>
    <submittedName>
        <fullName evidence="2">C3H1-type domain-containing protein</fullName>
    </submittedName>
</protein>
<organism evidence="2 3">
    <name type="scientific">Caenorhabditis elegans</name>
    <dbReference type="NCBI Taxonomy" id="6239"/>
    <lineage>
        <taxon>Eukaryota</taxon>
        <taxon>Metazoa</taxon>
        <taxon>Ecdysozoa</taxon>
        <taxon>Nematoda</taxon>
        <taxon>Chromadorea</taxon>
        <taxon>Rhabditida</taxon>
        <taxon>Rhabditina</taxon>
        <taxon>Rhabditomorpha</taxon>
        <taxon>Rhabditoidea</taxon>
        <taxon>Rhabditidae</taxon>
        <taxon>Peloderinae</taxon>
        <taxon>Caenorhabditis</taxon>
    </lineage>
</organism>
<dbReference type="STRING" id="6239.C18E3.9b.1"/>
<dbReference type="EMBL" id="BX284601">
    <property type="protein sequence ID" value="CCD65147.1"/>
    <property type="molecule type" value="Genomic_DNA"/>
</dbReference>
<gene>
    <name evidence="2 4" type="primary">melo-2</name>
    <name evidence="4" type="ORF">C18E3.9</name>
    <name evidence="2" type="ORF">CELE_C18E3.9</name>
</gene>
<evidence type="ECO:0000313" key="2">
    <source>
        <dbReference type="EMBL" id="CCD65147.1"/>
    </source>
</evidence>
<dbReference type="Bgee" id="WBGene00015976">
    <property type="expression patterns" value="Expressed in germ line (C elegans) and 4 other cell types or tissues"/>
</dbReference>
<evidence type="ECO:0000313" key="4">
    <source>
        <dbReference type="WormBase" id="C18E3.9b"/>
    </source>
</evidence>
<dbReference type="OrthoDB" id="5790472at2759"/>
<dbReference type="CTD" id="172020"/>
<dbReference type="FunCoup" id="H2KYW0">
    <property type="interactions" value="1551"/>
</dbReference>
<dbReference type="RefSeq" id="NP_001122422.1">
    <property type="nucleotide sequence ID" value="NM_001128950.5"/>
</dbReference>
<dbReference type="eggNOG" id="ENOG502TFIX">
    <property type="taxonomic scope" value="Eukaryota"/>
</dbReference>
<dbReference type="Proteomes" id="UP000001940">
    <property type="component" value="Chromosome I"/>
</dbReference>
<dbReference type="ExpressionAtlas" id="H2KYW0">
    <property type="expression patterns" value="baseline and differential"/>
</dbReference>
<keyword evidence="5" id="KW-1267">Proteomics identification</keyword>
<dbReference type="AGR" id="WB:WBGene00015976"/>
<dbReference type="IntAct" id="H2KYW0">
    <property type="interactions" value="1"/>
</dbReference>
<dbReference type="WormBase" id="C18E3.9b">
    <property type="protein sequence ID" value="CE40905"/>
    <property type="gene ID" value="WBGene00015976"/>
    <property type="gene designation" value="melo-2"/>
</dbReference>
<dbReference type="PeptideAtlas" id="H2KYW0"/>
<feature type="region of interest" description="Disordered" evidence="1">
    <location>
        <begin position="137"/>
        <end position="192"/>
    </location>
</feature>
<dbReference type="KEGG" id="cel:CELE_C18E3.9"/>
<keyword evidence="3" id="KW-1185">Reference proteome</keyword>